<evidence type="ECO:0000259" key="4">
    <source>
        <dbReference type="PROSITE" id="PS50507"/>
    </source>
</evidence>
<evidence type="ECO:0000256" key="1">
    <source>
        <dbReference type="ARBA" id="ARBA00022679"/>
    </source>
</evidence>
<accession>A0A1L3KLP0</accession>
<reference evidence="5" key="1">
    <citation type="journal article" date="2016" name="Nature">
        <title>Redefining the invertebrate RNA virosphere.</title>
        <authorList>
            <person name="Shi M."/>
            <person name="Lin X.D."/>
            <person name="Tian J.H."/>
            <person name="Chen L.J."/>
            <person name="Chen X."/>
            <person name="Li C.X."/>
            <person name="Qin X.C."/>
            <person name="Li J."/>
            <person name="Cao J.P."/>
            <person name="Eden J.S."/>
            <person name="Buchmann J."/>
            <person name="Wang W."/>
            <person name="Xu J."/>
            <person name="Holmes E.C."/>
            <person name="Zhang Y.Z."/>
        </authorList>
    </citation>
    <scope>NUCLEOTIDE SEQUENCE</scope>
    <source>
        <strain evidence="5">Spider113121</strain>
    </source>
</reference>
<evidence type="ECO:0000313" key="5">
    <source>
        <dbReference type="EMBL" id="APG78273.1"/>
    </source>
</evidence>
<dbReference type="GO" id="GO:0039694">
    <property type="term" value="P:viral RNA genome replication"/>
    <property type="evidence" value="ECO:0007669"/>
    <property type="project" value="InterPro"/>
</dbReference>
<name>A0A1L3KLP0_9VIRU</name>
<keyword evidence="1" id="KW-0808">Transferase</keyword>
<dbReference type="InterPro" id="IPR001205">
    <property type="entry name" value="RNA-dir_pol_C"/>
</dbReference>
<dbReference type="GO" id="GO:0003968">
    <property type="term" value="F:RNA-directed RNA polymerase activity"/>
    <property type="evidence" value="ECO:0007669"/>
    <property type="project" value="InterPro"/>
</dbReference>
<keyword evidence="2" id="KW-0548">Nucleotidyltransferase</keyword>
<dbReference type="PROSITE" id="PS50507">
    <property type="entry name" value="RDRP_SSRNA_POS"/>
    <property type="match status" value="1"/>
</dbReference>
<dbReference type="GO" id="GO:0003723">
    <property type="term" value="F:RNA binding"/>
    <property type="evidence" value="ECO:0007669"/>
    <property type="project" value="InterPro"/>
</dbReference>
<proteinExistence type="predicted"/>
<dbReference type="Pfam" id="PF00680">
    <property type="entry name" value="RdRP_1"/>
    <property type="match status" value="1"/>
</dbReference>
<dbReference type="InterPro" id="IPR043502">
    <property type="entry name" value="DNA/RNA_pol_sf"/>
</dbReference>
<dbReference type="Gene3D" id="3.30.70.270">
    <property type="match status" value="1"/>
</dbReference>
<keyword evidence="3" id="KW-0693">Viral RNA replication</keyword>
<dbReference type="EMBL" id="KX884158">
    <property type="protein sequence ID" value="APG78273.1"/>
    <property type="molecule type" value="Genomic_RNA"/>
</dbReference>
<dbReference type="SUPFAM" id="SSF56672">
    <property type="entry name" value="DNA/RNA polymerases"/>
    <property type="match status" value="1"/>
</dbReference>
<evidence type="ECO:0000256" key="3">
    <source>
        <dbReference type="ARBA" id="ARBA00022953"/>
    </source>
</evidence>
<dbReference type="GO" id="GO:0006351">
    <property type="term" value="P:DNA-templated transcription"/>
    <property type="evidence" value="ECO:0007669"/>
    <property type="project" value="InterPro"/>
</dbReference>
<sequence>MSNLKHLGFYPDRAPSSHPSYQSYRHVNPVLKAMSKHLTNDQMSEIVDGYRRSDFSQDALIADYFRGEVPKHNVIKDEHYLKAIKVTTELFKPPRQYRPVSFPDLRYYPWPLPTSAEAPYSSSPYWRKYVRVKHQLHEIENERVSFHNLYNEIFRHNREKVHRIKDGIYHDREGNDLKYWNQAHARSHLVKKDDPDKIRMVFGVPKLLIMVECMFLWPLINDLMNRNGPMLWGFETLRGGWYAIYKWLSTSEPRDGTYLALDWKQFDKRAQFTVIDDVHKIIESYINFEDGYVPTFDYPDSITNPERLRNLWRWMCDAIKHTPDILPDGNMYQRQHAGIASGFFQTQLLDSMYNTVILLTSLSALGINIENLKIKVQGDDSLIAIPQLIPEPLHSSFLEVLADKADTYFGAVLNTKKSRMSSRLEGLPVLGFTNTFGIK</sequence>
<dbReference type="InterPro" id="IPR007094">
    <property type="entry name" value="RNA-dir_pol_PSvirus"/>
</dbReference>
<feature type="domain" description="RdRp catalytic" evidence="4">
    <location>
        <begin position="256"/>
        <end position="393"/>
    </location>
</feature>
<dbReference type="InterPro" id="IPR043128">
    <property type="entry name" value="Rev_trsase/Diguanyl_cyclase"/>
</dbReference>
<protein>
    <submittedName>
        <fullName evidence="5">RdRp</fullName>
    </submittedName>
</protein>
<evidence type="ECO:0000256" key="2">
    <source>
        <dbReference type="ARBA" id="ARBA00022695"/>
    </source>
</evidence>
<organism evidence="5">
    <name type="scientific">Hubei partiti-like virus 28</name>
    <dbReference type="NCBI Taxonomy" id="1923035"/>
    <lineage>
        <taxon>Viruses</taxon>
        <taxon>Riboviria</taxon>
    </lineage>
</organism>